<organism evidence="2 3">
    <name type="scientific">Kribbella pittospori</name>
    <dbReference type="NCBI Taxonomy" id="722689"/>
    <lineage>
        <taxon>Bacteria</taxon>
        <taxon>Bacillati</taxon>
        <taxon>Actinomycetota</taxon>
        <taxon>Actinomycetes</taxon>
        <taxon>Propionibacteriales</taxon>
        <taxon>Kribbellaceae</taxon>
        <taxon>Kribbella</taxon>
    </lineage>
</organism>
<gene>
    <name evidence="2" type="ORF">E0H73_42840</name>
</gene>
<protein>
    <submittedName>
        <fullName evidence="2">Glyoxalase</fullName>
    </submittedName>
</protein>
<proteinExistence type="predicted"/>
<sequence>MTLERGSVRGEDPVDYKLEAVVIPVSDIDRTRHFYRALGFRLDLDRSGEGRRVVRLTPPGSLCSIIICSDVGSAPPGSARGVLTVDDLEAARSELLARGVSPSGISRCEAGFSYATFCDPDGNHWLLVDAVHLGS</sequence>
<evidence type="ECO:0000313" key="3">
    <source>
        <dbReference type="Proteomes" id="UP000291144"/>
    </source>
</evidence>
<dbReference type="OrthoDB" id="4265398at2"/>
<dbReference type="InterPro" id="IPR004360">
    <property type="entry name" value="Glyas_Fos-R_dOase_dom"/>
</dbReference>
<keyword evidence="3" id="KW-1185">Reference proteome</keyword>
<dbReference type="EMBL" id="SJKB01000028">
    <property type="protein sequence ID" value="TCC48545.1"/>
    <property type="molecule type" value="Genomic_DNA"/>
</dbReference>
<dbReference type="AlphaFoldDB" id="A0A4R0K182"/>
<dbReference type="PROSITE" id="PS51819">
    <property type="entry name" value="VOC"/>
    <property type="match status" value="1"/>
</dbReference>
<dbReference type="Proteomes" id="UP000291144">
    <property type="component" value="Unassembled WGS sequence"/>
</dbReference>
<dbReference type="InterPro" id="IPR037523">
    <property type="entry name" value="VOC_core"/>
</dbReference>
<reference evidence="2 3" key="1">
    <citation type="submission" date="2019-02" db="EMBL/GenBank/DDBJ databases">
        <title>Kribbella capetownensis sp. nov. and Kribbella speibonae sp. nov., isolated from soil.</title>
        <authorList>
            <person name="Curtis S.M."/>
            <person name="Norton I."/>
            <person name="Everest G.J."/>
            <person name="Meyers P.R."/>
        </authorList>
    </citation>
    <scope>NUCLEOTIDE SEQUENCE [LARGE SCALE GENOMIC DNA]</scope>
    <source>
        <strain evidence="2 3">NRRL B-24813</strain>
    </source>
</reference>
<evidence type="ECO:0000313" key="2">
    <source>
        <dbReference type="EMBL" id="TCC48545.1"/>
    </source>
</evidence>
<evidence type="ECO:0000259" key="1">
    <source>
        <dbReference type="PROSITE" id="PS51819"/>
    </source>
</evidence>
<accession>A0A4R0K182</accession>
<dbReference type="InterPro" id="IPR029068">
    <property type="entry name" value="Glyas_Bleomycin-R_OHBP_Dase"/>
</dbReference>
<dbReference type="Gene3D" id="3.10.180.10">
    <property type="entry name" value="2,3-Dihydroxybiphenyl 1,2-Dioxygenase, domain 1"/>
    <property type="match status" value="1"/>
</dbReference>
<feature type="domain" description="VOC" evidence="1">
    <location>
        <begin position="17"/>
        <end position="130"/>
    </location>
</feature>
<name>A0A4R0K182_9ACTN</name>
<dbReference type="Pfam" id="PF00903">
    <property type="entry name" value="Glyoxalase"/>
    <property type="match status" value="1"/>
</dbReference>
<comment type="caution">
    <text evidence="2">The sequence shown here is derived from an EMBL/GenBank/DDBJ whole genome shotgun (WGS) entry which is preliminary data.</text>
</comment>
<dbReference type="SUPFAM" id="SSF54593">
    <property type="entry name" value="Glyoxalase/Bleomycin resistance protein/Dihydroxybiphenyl dioxygenase"/>
    <property type="match status" value="1"/>
</dbReference>